<proteinExistence type="predicted"/>
<evidence type="ECO:0000313" key="1">
    <source>
        <dbReference type="EMBL" id="WWC92277.1"/>
    </source>
</evidence>
<organism evidence="1 2">
    <name type="scientific">Kwoniella dendrophila CBS 6074</name>
    <dbReference type="NCBI Taxonomy" id="1295534"/>
    <lineage>
        <taxon>Eukaryota</taxon>
        <taxon>Fungi</taxon>
        <taxon>Dikarya</taxon>
        <taxon>Basidiomycota</taxon>
        <taxon>Agaricomycotina</taxon>
        <taxon>Tremellomycetes</taxon>
        <taxon>Tremellales</taxon>
        <taxon>Cryptococcaceae</taxon>
        <taxon>Kwoniella</taxon>
    </lineage>
</organism>
<protein>
    <submittedName>
        <fullName evidence="1">Uncharacterized protein</fullName>
    </submittedName>
</protein>
<dbReference type="Proteomes" id="UP001355207">
    <property type="component" value="Chromosome 10"/>
</dbReference>
<dbReference type="RefSeq" id="XP_066079039.1">
    <property type="nucleotide sequence ID" value="XM_066222942.1"/>
</dbReference>
<reference evidence="1 2" key="1">
    <citation type="submission" date="2024-01" db="EMBL/GenBank/DDBJ databases">
        <title>Comparative genomics of Cryptococcus and Kwoniella reveals pathogenesis evolution and contrasting modes of karyotype evolution via chromosome fusion or intercentromeric recombination.</title>
        <authorList>
            <person name="Coelho M.A."/>
            <person name="David-Palma M."/>
            <person name="Shea T."/>
            <person name="Bowers K."/>
            <person name="McGinley-Smith S."/>
            <person name="Mohammad A.W."/>
            <person name="Gnirke A."/>
            <person name="Yurkov A.M."/>
            <person name="Nowrousian M."/>
            <person name="Sun S."/>
            <person name="Cuomo C.A."/>
            <person name="Heitman J."/>
        </authorList>
    </citation>
    <scope>NUCLEOTIDE SEQUENCE [LARGE SCALE GENOMIC DNA]</scope>
    <source>
        <strain evidence="1 2">CBS 6074</strain>
    </source>
</reference>
<sequence length="776" mass="88109">MNNGYNPNNGSFFVPYTAEEQGNLYAPVQGNQYVLVGNLDGLNNLQTGNLQLAASLQQSRQLVSFGQQQFVNSLAYQLGLRGQPLPEQIIPRPISKNVEDLLRKMQFASGSEPKSVQQVEVEDPVNPLLRGRDIKLIDEKAIADEDQTAFVLVTSTPKTQKIPLTPRTKGPANRCVKKWVRVGGPVDEHYAHIGKKSNSWYFVKMSDLINRLDGSKEAKELCQIDRRQEPGHIEVWDHKGKLMSDPIKGWIVEVPKKRKSNGKLDTNKLNLSQINKYYDLIKPRGGDGKYGIIAARFIKDSFVGGINIKFKVEAGIATWLKDNKRDLESWLDEFKRTIVAAPVPHLEYDGVYIAGSDPKLTSNGFTFWDKHPMDLYRLYLTKKDYDRLTKDPVNLPEDEAKLRARIIQTGTDVFKIGPEILSNIDLIEDEETVTCVTEGKYHAACGQKRWKQQTAIMRNVSPNLAAANVWAGMDKWEETDKRYRPAEWAHRSGFAMGGLGPTVNMNIQTSQTWENLMLSTAAANTQMIRYENIAARFTERWDAASYQGNIQKPNASKVDLKVLHKAESGVRRDATDNPDMYSNNKVVRGKLQRELAKETKKPNPPVDVINTLQSQIHAIPTSQRRFQHGYALSHPHLITKPNENSLDQLYLMWQEFQVKLGPKQKIQLKIDQPMFDESKTRWGNLDENEKHQALTRWLWATRYLDWHYEFSGDMAAHIPQKDTDKSGNVAGAFKAVTISTTFDLWSTNIPLGLEIRLDQALDLLLWDTGYWGGLPP</sequence>
<gene>
    <name evidence="1" type="ORF">L201_007231</name>
</gene>
<accession>A0AAX4K5Y9</accession>
<keyword evidence="2" id="KW-1185">Reference proteome</keyword>
<evidence type="ECO:0000313" key="2">
    <source>
        <dbReference type="Proteomes" id="UP001355207"/>
    </source>
</evidence>
<name>A0AAX4K5Y9_9TREE</name>
<dbReference type="AlphaFoldDB" id="A0AAX4K5Y9"/>
<dbReference type="GeneID" id="91097900"/>
<dbReference type="EMBL" id="CP144107">
    <property type="protein sequence ID" value="WWC92277.1"/>
    <property type="molecule type" value="Genomic_DNA"/>
</dbReference>